<name>A0A1X3FXX6_9BRAD</name>
<protein>
    <submittedName>
        <fullName evidence="2">Uncharacterized protein</fullName>
    </submittedName>
</protein>
<evidence type="ECO:0000313" key="3">
    <source>
        <dbReference type="Proteomes" id="UP000193553"/>
    </source>
</evidence>
<sequence>MPPDIMRPEIIVPFVMYCALLWWVGRGLSWTARLGTAAVTLVLIFCVLLFERGWP</sequence>
<feature type="transmembrane region" description="Helical" evidence="1">
    <location>
        <begin position="7"/>
        <end position="24"/>
    </location>
</feature>
<keyword evidence="1" id="KW-0472">Membrane</keyword>
<comment type="caution">
    <text evidence="2">The sequence shown here is derived from an EMBL/GenBank/DDBJ whole genome shotgun (WGS) entry which is preliminary data.</text>
</comment>
<dbReference type="Proteomes" id="UP000193553">
    <property type="component" value="Unassembled WGS sequence"/>
</dbReference>
<organism evidence="2 3">
    <name type="scientific">Bradyrhizobium canariense</name>
    <dbReference type="NCBI Taxonomy" id="255045"/>
    <lineage>
        <taxon>Bacteria</taxon>
        <taxon>Pseudomonadati</taxon>
        <taxon>Pseudomonadota</taxon>
        <taxon>Alphaproteobacteria</taxon>
        <taxon>Hyphomicrobiales</taxon>
        <taxon>Nitrobacteraceae</taxon>
        <taxon>Bradyrhizobium</taxon>
    </lineage>
</organism>
<dbReference type="OrthoDB" id="8255431at2"/>
<gene>
    <name evidence="2" type="ORF">BSZ18_17330</name>
</gene>
<accession>A0A1X3FXX6</accession>
<dbReference type="EMBL" id="NAFI01000173">
    <property type="protein sequence ID" value="OSJ09754.1"/>
    <property type="molecule type" value="Genomic_DNA"/>
</dbReference>
<evidence type="ECO:0000313" key="2">
    <source>
        <dbReference type="EMBL" id="OSJ09754.1"/>
    </source>
</evidence>
<keyword evidence="1" id="KW-1133">Transmembrane helix</keyword>
<feature type="transmembrane region" description="Helical" evidence="1">
    <location>
        <begin position="30"/>
        <end position="50"/>
    </location>
</feature>
<dbReference type="AlphaFoldDB" id="A0A1X3FXX6"/>
<proteinExistence type="predicted"/>
<evidence type="ECO:0000256" key="1">
    <source>
        <dbReference type="SAM" id="Phobius"/>
    </source>
</evidence>
<reference evidence="2 3" key="1">
    <citation type="submission" date="2017-03" db="EMBL/GenBank/DDBJ databases">
        <title>Whole genome sequences of fourteen strains of Bradyrhizobium canariense and one strain of Bradyrhizobium japonicum isolated from Lupinus (Papilionoideae: Genisteae) species in Algeria.</title>
        <authorList>
            <person name="Crovadore J."/>
            <person name="Chekireb D."/>
            <person name="Brachmann A."/>
            <person name="Chablais R."/>
            <person name="Cochard B."/>
            <person name="Lefort F."/>
        </authorList>
    </citation>
    <scope>NUCLEOTIDE SEQUENCE [LARGE SCALE GENOMIC DNA]</scope>
    <source>
        <strain evidence="2 3">UBMA195</strain>
    </source>
</reference>
<keyword evidence="1" id="KW-0812">Transmembrane</keyword>